<evidence type="ECO:0008006" key="3">
    <source>
        <dbReference type="Google" id="ProtNLM"/>
    </source>
</evidence>
<dbReference type="Gene3D" id="2.60.120.620">
    <property type="entry name" value="q2cbj1_9rhob like domain"/>
    <property type="match status" value="1"/>
</dbReference>
<dbReference type="PANTHER" id="PTHR31630">
    <property type="entry name" value="PHYTANOYL-COA DIOXYGENASE-RELATED-RELATED"/>
    <property type="match status" value="1"/>
</dbReference>
<proteinExistence type="predicted"/>
<sequence length="347" mass="40282">MTESNEINYSLDKNDIQIDYTTLTPRFLVTNIDSLNDGITHLNEHGYAIFSDIMLPNEININKELLWNFLENIPGRHIQRNDSTTWSNNWPGSDRFGIVNDGGIGQSDFMWNIRSNRNIKRVYSNIWNTNELLVSFEGCGVYRNWYYEPKWKTTTGWYHVDQNPHLKPDRCCIQGFVSLTDQNETTGGLIVFPYTHLRFSELKDLKHRSQDFVVIPNTHSILDNGRAIGKFIQCQAGDLVLWDSRLVHCNSSAFVYDERLKTQSIDFLRIVAYISMSPTTFVRDQTIDRFRKQRKLTAQNNCTTNHWSTEIIESSKNGSTYNLPKISLEKLDGYQRALIIGVNFDDE</sequence>
<reference evidence="1" key="1">
    <citation type="submission" date="2021-02" db="EMBL/GenBank/DDBJ databases">
        <authorList>
            <person name="Nowell W R."/>
        </authorList>
    </citation>
    <scope>NUCLEOTIDE SEQUENCE</scope>
</reference>
<comment type="caution">
    <text evidence="1">The sequence shown here is derived from an EMBL/GenBank/DDBJ whole genome shotgun (WGS) entry which is preliminary data.</text>
</comment>
<name>A0A814SQB2_9BILA</name>
<evidence type="ECO:0000313" key="2">
    <source>
        <dbReference type="Proteomes" id="UP000663860"/>
    </source>
</evidence>
<dbReference type="PANTHER" id="PTHR31630:SF10">
    <property type="entry name" value="PHYTANOYL-COA DIOXYGENASE"/>
    <property type="match status" value="1"/>
</dbReference>
<dbReference type="InterPro" id="IPR008775">
    <property type="entry name" value="Phytyl_CoA_dOase-like"/>
</dbReference>
<dbReference type="SUPFAM" id="SSF51197">
    <property type="entry name" value="Clavaminate synthase-like"/>
    <property type="match status" value="1"/>
</dbReference>
<organism evidence="1 2">
    <name type="scientific">Adineta steineri</name>
    <dbReference type="NCBI Taxonomy" id="433720"/>
    <lineage>
        <taxon>Eukaryota</taxon>
        <taxon>Metazoa</taxon>
        <taxon>Spiralia</taxon>
        <taxon>Gnathifera</taxon>
        <taxon>Rotifera</taxon>
        <taxon>Eurotatoria</taxon>
        <taxon>Bdelloidea</taxon>
        <taxon>Adinetida</taxon>
        <taxon>Adinetidae</taxon>
        <taxon>Adineta</taxon>
    </lineage>
</organism>
<dbReference type="AlphaFoldDB" id="A0A814SQB2"/>
<gene>
    <name evidence="1" type="ORF">IZO911_LOCUS25796</name>
</gene>
<dbReference type="Proteomes" id="UP000663860">
    <property type="component" value="Unassembled WGS sequence"/>
</dbReference>
<evidence type="ECO:0000313" key="1">
    <source>
        <dbReference type="EMBL" id="CAF1151496.1"/>
    </source>
</evidence>
<accession>A0A814SQB2</accession>
<dbReference type="EMBL" id="CAJNOE010000327">
    <property type="protein sequence ID" value="CAF1151496.1"/>
    <property type="molecule type" value="Genomic_DNA"/>
</dbReference>
<protein>
    <recommendedName>
        <fullName evidence="3">Phytanoyl-CoA dioxygenase</fullName>
    </recommendedName>
</protein>
<dbReference type="Pfam" id="PF05721">
    <property type="entry name" value="PhyH"/>
    <property type="match status" value="1"/>
</dbReference>